<dbReference type="EMBL" id="QUAM01000001">
    <property type="protein sequence ID" value="TPR16029.1"/>
    <property type="molecule type" value="Genomic_DNA"/>
</dbReference>
<feature type="transmembrane region" description="Helical" evidence="1">
    <location>
        <begin position="78"/>
        <end position="99"/>
    </location>
</feature>
<feature type="transmembrane region" description="Helical" evidence="1">
    <location>
        <begin position="151"/>
        <end position="169"/>
    </location>
</feature>
<dbReference type="RefSeq" id="WP_105987289.1">
    <property type="nucleotide sequence ID" value="NZ_POST01000001.1"/>
</dbReference>
<sequence>MQKTWNLRNIILLTLISIICGIIFFATGFIYNSLSLMLTPFGLAPFANDILIGLWIMAAPLASFIFKAPGASILSEVLGSIVEMFLGGQWGAATMIGGFIQGIASELGFTLTKYKHYDWIGIISTTLTTTIITFIWDCFKNGYSAYSIHMLILLFITRMISIFIFGGILTKLVTNMLTRSNVIK</sequence>
<keyword evidence="3" id="KW-1185">Reference proteome</keyword>
<reference evidence="2 3" key="1">
    <citation type="submission" date="2018-08" db="EMBL/GenBank/DDBJ databases">
        <title>Comparative genomics of wild bee and flower associated Lactobacillus reveals potential adaptation to the bee host.</title>
        <authorList>
            <person name="Vuong H.Q."/>
            <person name="Mcfrederick Q.S."/>
        </authorList>
    </citation>
    <scope>NUCLEOTIDE SEQUENCE [LARGE SCALE GENOMIC DNA]</scope>
    <source>
        <strain evidence="2 3">HV_04</strain>
    </source>
</reference>
<evidence type="ECO:0000256" key="1">
    <source>
        <dbReference type="SAM" id="Phobius"/>
    </source>
</evidence>
<dbReference type="Pfam" id="PF09819">
    <property type="entry name" value="ABC_cobalt"/>
    <property type="match status" value="1"/>
</dbReference>
<feature type="transmembrane region" description="Helical" evidence="1">
    <location>
        <begin position="43"/>
        <end position="66"/>
    </location>
</feature>
<name>A0ABY2YUU6_9LACO</name>
<accession>A0ABY2YUU6</accession>
<feature type="transmembrane region" description="Helical" evidence="1">
    <location>
        <begin position="12"/>
        <end position="31"/>
    </location>
</feature>
<keyword evidence="1" id="KW-0472">Membrane</keyword>
<feature type="transmembrane region" description="Helical" evidence="1">
    <location>
        <begin position="119"/>
        <end position="139"/>
    </location>
</feature>
<keyword evidence="1" id="KW-0812">Transmembrane</keyword>
<organism evidence="2 3">
    <name type="scientific">Apilactobacillus timberlakei</name>
    <dbReference type="NCBI Taxonomy" id="2008380"/>
    <lineage>
        <taxon>Bacteria</taxon>
        <taxon>Bacillati</taxon>
        <taxon>Bacillota</taxon>
        <taxon>Bacilli</taxon>
        <taxon>Lactobacillales</taxon>
        <taxon>Lactobacillaceae</taxon>
        <taxon>Apilactobacillus</taxon>
    </lineage>
</organism>
<gene>
    <name evidence="2" type="ORF">DY048_00790</name>
</gene>
<evidence type="ECO:0000313" key="3">
    <source>
        <dbReference type="Proteomes" id="UP000767392"/>
    </source>
</evidence>
<dbReference type="Proteomes" id="UP000767392">
    <property type="component" value="Unassembled WGS sequence"/>
</dbReference>
<proteinExistence type="predicted"/>
<comment type="caution">
    <text evidence="2">The sequence shown here is derived from an EMBL/GenBank/DDBJ whole genome shotgun (WGS) entry which is preliminary data.</text>
</comment>
<protein>
    <submittedName>
        <fullName evidence="2">ABC transporter permease</fullName>
    </submittedName>
</protein>
<dbReference type="InterPro" id="IPR017195">
    <property type="entry name" value="ABC_thiamin-permease_prd"/>
</dbReference>
<evidence type="ECO:0000313" key="2">
    <source>
        <dbReference type="EMBL" id="TPR16029.1"/>
    </source>
</evidence>
<dbReference type="PIRSF" id="PIRSF037394">
    <property type="entry name" value="ABC_thiamine-permease_YkoE_prd"/>
    <property type="match status" value="1"/>
</dbReference>
<keyword evidence="1" id="KW-1133">Transmembrane helix</keyword>